<comment type="function">
    <text evidence="12">In the presence of manganese, represses expression of mntH and mntS. Up-regulates expression of mntP.</text>
</comment>
<evidence type="ECO:0000256" key="9">
    <source>
        <dbReference type="ARBA" id="ARBA00023159"/>
    </source>
</evidence>
<keyword evidence="10" id="KW-0804">Transcription</keyword>
<dbReference type="EMBL" id="JADKYY010000008">
    <property type="protein sequence ID" value="MBF5027639.1"/>
    <property type="molecule type" value="Genomic_DNA"/>
</dbReference>
<sequence length="218" mass="24950">MTTLTEENYLKAIYHLTKDKDTVLVNELSRMLGVKMPSVNSMMKKFMEKDWVHFQSYKPIVVTPEGKKRAALVVRKHRLTEMFLVEKMGFAWDEVHEIAEEIEHINSEAFFEKIDHLLNFPKADPHGSPIPDKEGRVPHFNYIRLTELNNGEKGIFSALSEAPVELLNHLDTIALSLGALVEVLHVEPFDGSTTLKYAARTHILSKVVCERLLVERIS</sequence>
<dbReference type="SUPFAM" id="SSF46785">
    <property type="entry name" value="Winged helix' DNA-binding domain"/>
    <property type="match status" value="1"/>
</dbReference>
<dbReference type="InterPro" id="IPR038157">
    <property type="entry name" value="FeoA_core_dom"/>
</dbReference>
<evidence type="ECO:0000256" key="4">
    <source>
        <dbReference type="ARBA" id="ARBA00022386"/>
    </source>
</evidence>
<feature type="domain" description="HTH dtxR-type" evidence="14">
    <location>
        <begin position="1"/>
        <end position="63"/>
    </location>
</feature>
<protein>
    <recommendedName>
        <fullName evidence="4">Transcriptional regulator MntR</fullName>
    </recommendedName>
    <alternativeName>
        <fullName evidence="13">Manganese transport regulator</fullName>
    </alternativeName>
</protein>
<evidence type="ECO:0000256" key="13">
    <source>
        <dbReference type="ARBA" id="ARBA00032593"/>
    </source>
</evidence>
<dbReference type="InterPro" id="IPR050536">
    <property type="entry name" value="DtxR_MntR_Metal-Reg"/>
</dbReference>
<comment type="subcellular location">
    <subcellularLocation>
        <location evidence="1">Cytoplasm</location>
    </subcellularLocation>
</comment>
<keyword evidence="6" id="KW-0678">Repressor</keyword>
<comment type="subunit">
    <text evidence="3">Homodimer.</text>
</comment>
<reference evidence="15" key="1">
    <citation type="submission" date="2020-11" db="EMBL/GenBank/DDBJ databases">
        <title>Genome seq and assembly of Planobacterium sp.</title>
        <authorList>
            <person name="Chhetri G."/>
        </authorList>
    </citation>
    <scope>NUCLEOTIDE SEQUENCE</scope>
    <source>
        <strain evidence="15">GCR5</strain>
    </source>
</reference>
<dbReference type="GO" id="GO:0046914">
    <property type="term" value="F:transition metal ion binding"/>
    <property type="evidence" value="ECO:0007669"/>
    <property type="project" value="InterPro"/>
</dbReference>
<dbReference type="RefSeq" id="WP_194739566.1">
    <property type="nucleotide sequence ID" value="NZ_JADKYY010000008.1"/>
</dbReference>
<evidence type="ECO:0000256" key="3">
    <source>
        <dbReference type="ARBA" id="ARBA00011738"/>
    </source>
</evidence>
<evidence type="ECO:0000313" key="16">
    <source>
        <dbReference type="Proteomes" id="UP000694480"/>
    </source>
</evidence>
<keyword evidence="7" id="KW-0805">Transcription regulation</keyword>
<dbReference type="InterPro" id="IPR001367">
    <property type="entry name" value="Fe_dep_repressor"/>
</dbReference>
<keyword evidence="5" id="KW-0963">Cytoplasm</keyword>
<dbReference type="Gene3D" id="1.10.60.10">
    <property type="entry name" value="Iron dependent repressor, metal binding and dimerisation domain"/>
    <property type="match status" value="1"/>
</dbReference>
<dbReference type="SMART" id="SM00529">
    <property type="entry name" value="HTH_DTXR"/>
    <property type="match status" value="1"/>
</dbReference>
<evidence type="ECO:0000256" key="5">
    <source>
        <dbReference type="ARBA" id="ARBA00022490"/>
    </source>
</evidence>
<name>A0A931EC31_9FLAO</name>
<evidence type="ECO:0000256" key="2">
    <source>
        <dbReference type="ARBA" id="ARBA00007871"/>
    </source>
</evidence>
<dbReference type="Proteomes" id="UP000694480">
    <property type="component" value="Unassembled WGS sequence"/>
</dbReference>
<evidence type="ECO:0000256" key="7">
    <source>
        <dbReference type="ARBA" id="ARBA00023015"/>
    </source>
</evidence>
<keyword evidence="11" id="KW-0464">Manganese</keyword>
<keyword evidence="16" id="KW-1185">Reference proteome</keyword>
<evidence type="ECO:0000256" key="12">
    <source>
        <dbReference type="ARBA" id="ARBA00025185"/>
    </source>
</evidence>
<dbReference type="Gene3D" id="1.10.10.10">
    <property type="entry name" value="Winged helix-like DNA-binding domain superfamily/Winged helix DNA-binding domain"/>
    <property type="match status" value="1"/>
</dbReference>
<comment type="similarity">
    <text evidence="2">Belongs to the DtxR/MntR family.</text>
</comment>
<comment type="caution">
    <text evidence="15">The sequence shown here is derived from an EMBL/GenBank/DDBJ whole genome shotgun (WGS) entry which is preliminary data.</text>
</comment>
<dbReference type="PANTHER" id="PTHR33238:SF11">
    <property type="entry name" value="TRANSCRIPTIONAL REGULATOR MNTR"/>
    <property type="match status" value="1"/>
</dbReference>
<dbReference type="InterPro" id="IPR036388">
    <property type="entry name" value="WH-like_DNA-bd_sf"/>
</dbReference>
<dbReference type="InterPro" id="IPR007167">
    <property type="entry name" value="Fe-transptr_FeoA-like"/>
</dbReference>
<evidence type="ECO:0000256" key="1">
    <source>
        <dbReference type="ARBA" id="ARBA00004496"/>
    </source>
</evidence>
<proteinExistence type="inferred from homology"/>
<evidence type="ECO:0000256" key="6">
    <source>
        <dbReference type="ARBA" id="ARBA00022491"/>
    </source>
</evidence>
<evidence type="ECO:0000259" key="14">
    <source>
        <dbReference type="PROSITE" id="PS50944"/>
    </source>
</evidence>
<dbReference type="GO" id="GO:0003700">
    <property type="term" value="F:DNA-binding transcription factor activity"/>
    <property type="evidence" value="ECO:0007669"/>
    <property type="project" value="InterPro"/>
</dbReference>
<dbReference type="AlphaFoldDB" id="A0A931EC31"/>
<accession>A0A931EC31</accession>
<gene>
    <name evidence="15" type="ORF">IC612_07490</name>
</gene>
<dbReference type="GO" id="GO:0003677">
    <property type="term" value="F:DNA binding"/>
    <property type="evidence" value="ECO:0007669"/>
    <property type="project" value="UniProtKB-KW"/>
</dbReference>
<evidence type="ECO:0000256" key="8">
    <source>
        <dbReference type="ARBA" id="ARBA00023125"/>
    </source>
</evidence>
<evidence type="ECO:0000256" key="10">
    <source>
        <dbReference type="ARBA" id="ARBA00023163"/>
    </source>
</evidence>
<organism evidence="15 16">
    <name type="scientific">Planobacterium oryzisoli</name>
    <dbReference type="NCBI Taxonomy" id="2771435"/>
    <lineage>
        <taxon>Bacteria</taxon>
        <taxon>Pseudomonadati</taxon>
        <taxon>Bacteroidota</taxon>
        <taxon>Flavobacteriia</taxon>
        <taxon>Flavobacteriales</taxon>
        <taxon>Weeksellaceae</taxon>
        <taxon>Chryseobacterium group</taxon>
        <taxon>Chryseobacterium</taxon>
    </lineage>
</organism>
<dbReference type="InterPro" id="IPR022687">
    <property type="entry name" value="HTH_DTXR"/>
</dbReference>
<dbReference type="SUPFAM" id="SSF47979">
    <property type="entry name" value="Iron-dependent repressor protein, dimerization domain"/>
    <property type="match status" value="1"/>
</dbReference>
<keyword evidence="9" id="KW-0010">Activator</keyword>
<dbReference type="InterPro" id="IPR022689">
    <property type="entry name" value="Iron_dep_repressor"/>
</dbReference>
<dbReference type="InterPro" id="IPR036390">
    <property type="entry name" value="WH_DNA-bd_sf"/>
</dbReference>
<dbReference type="GO" id="GO:0046983">
    <property type="term" value="F:protein dimerization activity"/>
    <property type="evidence" value="ECO:0007669"/>
    <property type="project" value="InterPro"/>
</dbReference>
<dbReference type="InterPro" id="IPR036421">
    <property type="entry name" value="Fe_dep_repressor_sf"/>
</dbReference>
<dbReference type="Pfam" id="PF02742">
    <property type="entry name" value="Fe_dep_repr_C"/>
    <property type="match status" value="1"/>
</dbReference>
<evidence type="ECO:0000256" key="11">
    <source>
        <dbReference type="ARBA" id="ARBA00023211"/>
    </source>
</evidence>
<dbReference type="GO" id="GO:0005737">
    <property type="term" value="C:cytoplasm"/>
    <property type="evidence" value="ECO:0007669"/>
    <property type="project" value="UniProtKB-SubCell"/>
</dbReference>
<dbReference type="Pfam" id="PF04023">
    <property type="entry name" value="FeoA"/>
    <property type="match status" value="1"/>
</dbReference>
<dbReference type="PROSITE" id="PS50944">
    <property type="entry name" value="HTH_DTXR"/>
    <property type="match status" value="1"/>
</dbReference>
<dbReference type="Gene3D" id="2.30.30.90">
    <property type="match status" value="1"/>
</dbReference>
<dbReference type="PANTHER" id="PTHR33238">
    <property type="entry name" value="IRON (METAL) DEPENDENT REPRESSOR, DTXR FAMILY"/>
    <property type="match status" value="1"/>
</dbReference>
<keyword evidence="8" id="KW-0238">DNA-binding</keyword>
<evidence type="ECO:0000313" key="15">
    <source>
        <dbReference type="EMBL" id="MBF5027639.1"/>
    </source>
</evidence>
<dbReference type="Pfam" id="PF01325">
    <property type="entry name" value="Fe_dep_repress"/>
    <property type="match status" value="1"/>
</dbReference>